<evidence type="ECO:0000313" key="3">
    <source>
        <dbReference type="EMBL" id="CAF4956666.1"/>
    </source>
</evidence>
<comment type="caution">
    <text evidence="3">The sequence shown here is derived from an EMBL/GenBank/DDBJ whole genome shotgun (WGS) entry which is preliminary data.</text>
</comment>
<feature type="region of interest" description="Disordered" evidence="2">
    <location>
        <begin position="109"/>
        <end position="134"/>
    </location>
</feature>
<feature type="compositionally biased region" description="Basic and acidic residues" evidence="2">
    <location>
        <begin position="120"/>
        <end position="134"/>
    </location>
</feature>
<feature type="non-terminal residue" evidence="3">
    <location>
        <position position="378"/>
    </location>
</feature>
<feature type="coiled-coil region" evidence="1">
    <location>
        <begin position="215"/>
        <end position="277"/>
    </location>
</feature>
<sequence>MPDKDDNEKNVEPTSTIEDQSYENVLIGTSNDIVNQILKEAVRETSEQDFNYSLYQTAKNIVHDVIDSIQKKYDDEIVSSNIEEATSADVSISDLTDWSALVKTSIDTPKQENFSDNDEEKQVKNEHDLSDNEEYQEKFHPETRDLPYLMVSDVVTSKSTQELGDLVQELQTLEQQINENIDIHHSSSSSSSSVSENDEIHHYDLNIAQISTTKASASVNELTDLVSELKNVEEQLEDKLDSELEEPNIVPVSSTSMNELGNLIHELNDVTEDLNERFKHEEVLQLEDIDTLSNDIVQYRHDSQTNPTDSYTRHSERRPSSPPGSPLIKEDFLHVTCSSMNDVDQVQEQLRSEHEENKILQDMINLVIQQAHHSVQSE</sequence>
<evidence type="ECO:0000256" key="1">
    <source>
        <dbReference type="SAM" id="Coils"/>
    </source>
</evidence>
<name>A0A821YA36_9BILA</name>
<evidence type="ECO:0000313" key="4">
    <source>
        <dbReference type="Proteomes" id="UP000663848"/>
    </source>
</evidence>
<feature type="compositionally biased region" description="Basic and acidic residues" evidence="2">
    <location>
        <begin position="1"/>
        <end position="11"/>
    </location>
</feature>
<organism evidence="3 4">
    <name type="scientific">Rotaria socialis</name>
    <dbReference type="NCBI Taxonomy" id="392032"/>
    <lineage>
        <taxon>Eukaryota</taxon>
        <taxon>Metazoa</taxon>
        <taxon>Spiralia</taxon>
        <taxon>Gnathifera</taxon>
        <taxon>Rotifera</taxon>
        <taxon>Eurotatoria</taxon>
        <taxon>Bdelloidea</taxon>
        <taxon>Philodinida</taxon>
        <taxon>Philodinidae</taxon>
        <taxon>Rotaria</taxon>
    </lineage>
</organism>
<protein>
    <submittedName>
        <fullName evidence="3">Uncharacterized protein</fullName>
    </submittedName>
</protein>
<keyword evidence="1" id="KW-0175">Coiled coil</keyword>
<dbReference type="EMBL" id="CAJOBR010023742">
    <property type="protein sequence ID" value="CAF4956666.1"/>
    <property type="molecule type" value="Genomic_DNA"/>
</dbReference>
<feature type="compositionally biased region" description="Polar residues" evidence="2">
    <location>
        <begin position="12"/>
        <end position="23"/>
    </location>
</feature>
<proteinExistence type="predicted"/>
<evidence type="ECO:0000256" key="2">
    <source>
        <dbReference type="SAM" id="MobiDB-lite"/>
    </source>
</evidence>
<feature type="region of interest" description="Disordered" evidence="2">
    <location>
        <begin position="302"/>
        <end position="328"/>
    </location>
</feature>
<dbReference type="Proteomes" id="UP000663848">
    <property type="component" value="Unassembled WGS sequence"/>
</dbReference>
<dbReference type="AlphaFoldDB" id="A0A821YA36"/>
<reference evidence="3" key="1">
    <citation type="submission" date="2021-02" db="EMBL/GenBank/DDBJ databases">
        <authorList>
            <person name="Nowell W R."/>
        </authorList>
    </citation>
    <scope>NUCLEOTIDE SEQUENCE</scope>
</reference>
<feature type="region of interest" description="Disordered" evidence="2">
    <location>
        <begin position="1"/>
        <end position="23"/>
    </location>
</feature>
<gene>
    <name evidence="3" type="ORF">QYT958_LOCUS33926</name>
</gene>
<accession>A0A821YA36</accession>